<keyword evidence="1 6" id="KW-0698">rRNA processing</keyword>
<dbReference type="InterPro" id="IPR003742">
    <property type="entry name" value="RlmH-like"/>
</dbReference>
<dbReference type="SUPFAM" id="SSF75217">
    <property type="entry name" value="alpha/beta knot"/>
    <property type="match status" value="1"/>
</dbReference>
<evidence type="ECO:0000256" key="1">
    <source>
        <dbReference type="ARBA" id="ARBA00022552"/>
    </source>
</evidence>
<dbReference type="GO" id="GO:0005737">
    <property type="term" value="C:cytoplasm"/>
    <property type="evidence" value="ECO:0007669"/>
    <property type="project" value="UniProtKB-SubCell"/>
</dbReference>
<proteinExistence type="inferred from homology"/>
<dbReference type="CDD" id="cd18081">
    <property type="entry name" value="RlmH-like"/>
    <property type="match status" value="1"/>
</dbReference>
<evidence type="ECO:0000313" key="8">
    <source>
        <dbReference type="Proteomes" id="UP000288178"/>
    </source>
</evidence>
<accession>A0A437JRW4</accession>
<dbReference type="OrthoDB" id="9806643at2"/>
<dbReference type="Proteomes" id="UP000288178">
    <property type="component" value="Unassembled WGS sequence"/>
</dbReference>
<dbReference type="GO" id="GO:0070038">
    <property type="term" value="F:rRNA (pseudouridine-N3-)-methyltransferase activity"/>
    <property type="evidence" value="ECO:0007669"/>
    <property type="project" value="UniProtKB-UniRule"/>
</dbReference>
<dbReference type="AlphaFoldDB" id="A0A437JRW4"/>
<comment type="catalytic activity">
    <reaction evidence="6">
        <text>pseudouridine(1915) in 23S rRNA + S-adenosyl-L-methionine = N(3)-methylpseudouridine(1915) in 23S rRNA + S-adenosyl-L-homocysteine + H(+)</text>
        <dbReference type="Rhea" id="RHEA:42752"/>
        <dbReference type="Rhea" id="RHEA-COMP:10221"/>
        <dbReference type="Rhea" id="RHEA-COMP:10222"/>
        <dbReference type="ChEBI" id="CHEBI:15378"/>
        <dbReference type="ChEBI" id="CHEBI:57856"/>
        <dbReference type="ChEBI" id="CHEBI:59789"/>
        <dbReference type="ChEBI" id="CHEBI:65314"/>
        <dbReference type="ChEBI" id="CHEBI:74486"/>
        <dbReference type="EC" id="2.1.1.177"/>
    </reaction>
</comment>
<evidence type="ECO:0000256" key="4">
    <source>
        <dbReference type="ARBA" id="ARBA00022691"/>
    </source>
</evidence>
<feature type="binding site" evidence="6">
    <location>
        <position position="107"/>
    </location>
    <ligand>
        <name>S-adenosyl-L-methionine</name>
        <dbReference type="ChEBI" id="CHEBI:59789"/>
    </ligand>
</feature>
<evidence type="ECO:0000256" key="2">
    <source>
        <dbReference type="ARBA" id="ARBA00022603"/>
    </source>
</evidence>
<comment type="caution">
    <text evidence="7">The sequence shown here is derived from an EMBL/GenBank/DDBJ whole genome shotgun (WGS) entry which is preliminary data.</text>
</comment>
<feature type="binding site" evidence="6">
    <location>
        <position position="76"/>
    </location>
    <ligand>
        <name>S-adenosyl-L-methionine</name>
        <dbReference type="ChEBI" id="CHEBI:59789"/>
    </ligand>
</feature>
<evidence type="ECO:0000256" key="6">
    <source>
        <dbReference type="HAMAP-Rule" id="MF_00658"/>
    </source>
</evidence>
<name>A0A437JRW4_9BURK</name>
<dbReference type="PIRSF" id="PIRSF004505">
    <property type="entry name" value="MT_bac"/>
    <property type="match status" value="1"/>
</dbReference>
<comment type="function">
    <text evidence="6">Specifically methylates the pseudouridine at position 1915 (m3Psi1915) in 23S rRNA.</text>
</comment>
<keyword evidence="6" id="KW-0963">Cytoplasm</keyword>
<dbReference type="RefSeq" id="WP_128199845.1">
    <property type="nucleotide sequence ID" value="NZ_SACT01000007.1"/>
</dbReference>
<gene>
    <name evidence="6 7" type="primary">rlmH</name>
    <name evidence="7" type="ORF">ENE75_18695</name>
</gene>
<comment type="subunit">
    <text evidence="6">Homodimer.</text>
</comment>
<dbReference type="EC" id="2.1.1.177" evidence="6"/>
<evidence type="ECO:0000256" key="3">
    <source>
        <dbReference type="ARBA" id="ARBA00022679"/>
    </source>
</evidence>
<comment type="similarity">
    <text evidence="5 6">Belongs to the RNA methyltransferase RlmH family.</text>
</comment>
<protein>
    <recommendedName>
        <fullName evidence="6">Ribosomal RNA large subunit methyltransferase H</fullName>
        <ecNumber evidence="6">2.1.1.177</ecNumber>
    </recommendedName>
    <alternativeName>
        <fullName evidence="6">23S rRNA (pseudouridine1915-N3)-methyltransferase</fullName>
    </alternativeName>
    <alternativeName>
        <fullName evidence="6">23S rRNA m3Psi1915 methyltransferase</fullName>
    </alternativeName>
    <alternativeName>
        <fullName evidence="6">rRNA (pseudouridine-N3-)-methyltransferase RlmH</fullName>
    </alternativeName>
</protein>
<evidence type="ECO:0000256" key="5">
    <source>
        <dbReference type="ARBA" id="ARBA00038303"/>
    </source>
</evidence>
<sequence>MRVAVLAVGQRQPAWADAAWADFAKRFPPEWRFELKALKAEPRDAGKTAAQCMAAEAARFESTLAALGKGWRRVVLDERGQRQTTVQLAESLASWQADGRDVALLIGGPDGLDPALKQTADDTLRLSDLTLPHAFVRVLLAEALYRAWSVNAGHPYHRE</sequence>
<comment type="subcellular location">
    <subcellularLocation>
        <location evidence="6">Cytoplasm</location>
    </subcellularLocation>
</comment>
<dbReference type="PANTHER" id="PTHR33603:SF1">
    <property type="entry name" value="RIBOSOMAL RNA LARGE SUBUNIT METHYLTRANSFERASE H"/>
    <property type="match status" value="1"/>
</dbReference>
<dbReference type="Gene3D" id="3.40.1280.10">
    <property type="match status" value="1"/>
</dbReference>
<organism evidence="7 8">
    <name type="scientific">Rubrivivax albus</name>
    <dbReference type="NCBI Taxonomy" id="2499835"/>
    <lineage>
        <taxon>Bacteria</taxon>
        <taxon>Pseudomonadati</taxon>
        <taxon>Pseudomonadota</taxon>
        <taxon>Betaproteobacteria</taxon>
        <taxon>Burkholderiales</taxon>
        <taxon>Sphaerotilaceae</taxon>
        <taxon>Rubrivivax</taxon>
    </lineage>
</organism>
<keyword evidence="2 6" id="KW-0489">Methyltransferase</keyword>
<keyword evidence="8" id="KW-1185">Reference proteome</keyword>
<dbReference type="InterPro" id="IPR029028">
    <property type="entry name" value="Alpha/beta_knot_MTases"/>
</dbReference>
<dbReference type="Pfam" id="PF02590">
    <property type="entry name" value="SPOUT_MTase"/>
    <property type="match status" value="1"/>
</dbReference>
<reference evidence="7 8" key="1">
    <citation type="submission" date="2019-01" db="EMBL/GenBank/DDBJ databases">
        <authorList>
            <person name="Chen W.-M."/>
        </authorList>
    </citation>
    <scope>NUCLEOTIDE SEQUENCE [LARGE SCALE GENOMIC DNA]</scope>
    <source>
        <strain evidence="7 8">ICH-3</strain>
    </source>
</reference>
<dbReference type="PANTHER" id="PTHR33603">
    <property type="entry name" value="METHYLTRANSFERASE"/>
    <property type="match status" value="1"/>
</dbReference>
<dbReference type="HAMAP" id="MF_00658">
    <property type="entry name" value="23SrRNA_methyltr_H"/>
    <property type="match status" value="1"/>
</dbReference>
<evidence type="ECO:0000313" key="7">
    <source>
        <dbReference type="EMBL" id="RVT49673.1"/>
    </source>
</evidence>
<feature type="binding site" evidence="6">
    <location>
        <begin position="126"/>
        <end position="131"/>
    </location>
    <ligand>
        <name>S-adenosyl-L-methionine</name>
        <dbReference type="ChEBI" id="CHEBI:59789"/>
    </ligand>
</feature>
<dbReference type="NCBIfam" id="NF000986">
    <property type="entry name" value="PRK00103.1-4"/>
    <property type="match status" value="1"/>
</dbReference>
<keyword evidence="3 6" id="KW-0808">Transferase</keyword>
<keyword evidence="4 6" id="KW-0949">S-adenosyl-L-methionine</keyword>
<dbReference type="InterPro" id="IPR029026">
    <property type="entry name" value="tRNA_m1G_MTases_N"/>
</dbReference>
<dbReference type="EMBL" id="SACT01000007">
    <property type="protein sequence ID" value="RVT49673.1"/>
    <property type="molecule type" value="Genomic_DNA"/>
</dbReference>